<proteinExistence type="inferred from homology"/>
<dbReference type="SUPFAM" id="SSF109604">
    <property type="entry name" value="HD-domain/PDEase-like"/>
    <property type="match status" value="1"/>
</dbReference>
<evidence type="ECO:0000256" key="9">
    <source>
        <dbReference type="ARBA" id="ARBA00047937"/>
    </source>
</evidence>
<evidence type="ECO:0000256" key="1">
    <source>
        <dbReference type="ARBA" id="ARBA00004496"/>
    </source>
</evidence>
<feature type="domain" description="DALR anticodon binding" evidence="11">
    <location>
        <begin position="586"/>
        <end position="682"/>
    </location>
</feature>
<dbReference type="PANTHER" id="PTHR30075">
    <property type="entry name" value="GLYCYL-TRNA SYNTHETASE"/>
    <property type="match status" value="1"/>
</dbReference>
<evidence type="ECO:0000256" key="8">
    <source>
        <dbReference type="ARBA" id="ARBA00023146"/>
    </source>
</evidence>
<dbReference type="Pfam" id="PF02092">
    <property type="entry name" value="tRNA_synt_2f"/>
    <property type="match status" value="1"/>
</dbReference>
<dbReference type="HAMAP" id="MF_00255">
    <property type="entry name" value="Gly_tRNA_synth_beta"/>
    <property type="match status" value="1"/>
</dbReference>
<evidence type="ECO:0000256" key="7">
    <source>
        <dbReference type="ARBA" id="ARBA00022917"/>
    </source>
</evidence>
<dbReference type="PANTHER" id="PTHR30075:SF2">
    <property type="entry name" value="GLYCINE--TRNA LIGASE, CHLOROPLASTIC_MITOCHONDRIAL 2"/>
    <property type="match status" value="1"/>
</dbReference>
<dbReference type="PROSITE" id="PS50861">
    <property type="entry name" value="AA_TRNA_LIGASE_II_GLYAB"/>
    <property type="match status" value="1"/>
</dbReference>
<keyword evidence="13" id="KW-1185">Reference proteome</keyword>
<accession>A0A1G6KM09</accession>
<keyword evidence="3 10" id="KW-0963">Cytoplasm</keyword>
<comment type="subcellular location">
    <subcellularLocation>
        <location evidence="1 10">Cytoplasm</location>
    </subcellularLocation>
</comment>
<evidence type="ECO:0000313" key="12">
    <source>
        <dbReference type="EMBL" id="SDC31575.1"/>
    </source>
</evidence>
<keyword evidence="6 10" id="KW-0067">ATP-binding</keyword>
<name>A0A1G6KM09_9BACI</name>
<keyword evidence="8 10" id="KW-0030">Aminoacyl-tRNA synthetase</keyword>
<dbReference type="OrthoDB" id="9775440at2"/>
<dbReference type="GO" id="GO:0006420">
    <property type="term" value="P:arginyl-tRNA aminoacylation"/>
    <property type="evidence" value="ECO:0007669"/>
    <property type="project" value="InterPro"/>
</dbReference>
<dbReference type="Pfam" id="PF05746">
    <property type="entry name" value="DALR_1"/>
    <property type="match status" value="1"/>
</dbReference>
<dbReference type="InterPro" id="IPR015944">
    <property type="entry name" value="Gly-tRNA-synth_bsu"/>
</dbReference>
<sequence>MNHKPLLLEIGVEELPAREVVPAVKQLGEKVRAWLDDKGLSYEKVETYATPRRLAVIVEALAVKQPDVTAEVRGPAKRIAMDASGEWTKAALGFARGQGVEAQALQVKHVGDVEYIFANTFTAGKETISLLPELKDIVTSLNFSKNMRWHTYDLRYARPIQWLVALYGEDVVPFSITAVSTNRHTKGHRFLGEEVTLHSPDEYVEKLEAQYVMVDVEKRKSRICMQLEQLMTKNGWHIPIDKALLEEVTNLVEYPTALAGQFDEAFLSLPKEVLVTTMREHQRYFPVTDANGQLLPYFVTIRNGNDASIAQVVKGNEKVLRARLADAKFFYEEDGNRSIEESIAKLDHIVFHESIGTIGQKVARTTAIATWLATQSGLSEAEQETVRRAAAMSKFDLVTNMVGEFPELQGRMGQVYALKAGEAEAVATAIYEQYLPRFAKDVTPTSAAGTMLALADRLDTLVSCFGIGLIPTGSQDPYALRRQASGVVYLLLAYKSRLHLDTLLDYALEVASKEGFMTTSVEETKEALLTFFETRLKYAFTEAGNRYDVVDAVLQAPQTDVETMLAKSQLLTEKVDDATFKKSVEAFRRVTNLATKATHDEEVSNDLFENESESMLCQATLKVEKEMGQALAARDVKAAFASLTACEPAIAAFFADTMVMCDDARIRHNRLALLRRLAQSIEAFADFQQLVLPT</sequence>
<dbReference type="PRINTS" id="PR01045">
    <property type="entry name" value="TRNASYNTHGB"/>
</dbReference>
<comment type="subunit">
    <text evidence="10">Tetramer of two alpha and two beta subunits.</text>
</comment>
<dbReference type="AlphaFoldDB" id="A0A1G6KM09"/>
<evidence type="ECO:0000259" key="11">
    <source>
        <dbReference type="Pfam" id="PF05746"/>
    </source>
</evidence>
<dbReference type="GO" id="GO:0004814">
    <property type="term" value="F:arginine-tRNA ligase activity"/>
    <property type="evidence" value="ECO:0007669"/>
    <property type="project" value="InterPro"/>
</dbReference>
<evidence type="ECO:0000256" key="5">
    <source>
        <dbReference type="ARBA" id="ARBA00022741"/>
    </source>
</evidence>
<comment type="catalytic activity">
    <reaction evidence="9 10">
        <text>tRNA(Gly) + glycine + ATP = glycyl-tRNA(Gly) + AMP + diphosphate</text>
        <dbReference type="Rhea" id="RHEA:16013"/>
        <dbReference type="Rhea" id="RHEA-COMP:9664"/>
        <dbReference type="Rhea" id="RHEA-COMP:9683"/>
        <dbReference type="ChEBI" id="CHEBI:30616"/>
        <dbReference type="ChEBI" id="CHEBI:33019"/>
        <dbReference type="ChEBI" id="CHEBI:57305"/>
        <dbReference type="ChEBI" id="CHEBI:78442"/>
        <dbReference type="ChEBI" id="CHEBI:78522"/>
        <dbReference type="ChEBI" id="CHEBI:456215"/>
        <dbReference type="EC" id="6.1.1.14"/>
    </reaction>
</comment>
<dbReference type="GO" id="GO:0006426">
    <property type="term" value="P:glycyl-tRNA aminoacylation"/>
    <property type="evidence" value="ECO:0007669"/>
    <property type="project" value="UniProtKB-UniRule"/>
</dbReference>
<dbReference type="STRING" id="1464122.SAMN05421737_10764"/>
<evidence type="ECO:0000256" key="10">
    <source>
        <dbReference type="HAMAP-Rule" id="MF_00255"/>
    </source>
</evidence>
<keyword evidence="4 10" id="KW-0436">Ligase</keyword>
<dbReference type="GO" id="GO:0004820">
    <property type="term" value="F:glycine-tRNA ligase activity"/>
    <property type="evidence" value="ECO:0007669"/>
    <property type="project" value="UniProtKB-UniRule"/>
</dbReference>
<dbReference type="EC" id="6.1.1.14" evidence="10"/>
<gene>
    <name evidence="10" type="primary">glyS</name>
    <name evidence="12" type="ORF">SAMN05421737_10764</name>
</gene>
<keyword evidence="5 10" id="KW-0547">Nucleotide-binding</keyword>
<dbReference type="InterPro" id="IPR008909">
    <property type="entry name" value="DALR_anticod-bd"/>
</dbReference>
<evidence type="ECO:0000256" key="2">
    <source>
        <dbReference type="ARBA" id="ARBA00008226"/>
    </source>
</evidence>
<dbReference type="NCBIfam" id="TIGR00211">
    <property type="entry name" value="glyS"/>
    <property type="match status" value="1"/>
</dbReference>
<dbReference type="GO" id="GO:0005829">
    <property type="term" value="C:cytosol"/>
    <property type="evidence" value="ECO:0007669"/>
    <property type="project" value="TreeGrafter"/>
</dbReference>
<dbReference type="EMBL" id="FMYM01000007">
    <property type="protein sequence ID" value="SDC31575.1"/>
    <property type="molecule type" value="Genomic_DNA"/>
</dbReference>
<dbReference type="GO" id="GO:0005524">
    <property type="term" value="F:ATP binding"/>
    <property type="evidence" value="ECO:0007669"/>
    <property type="project" value="UniProtKB-UniRule"/>
</dbReference>
<dbReference type="Proteomes" id="UP000242662">
    <property type="component" value="Unassembled WGS sequence"/>
</dbReference>
<keyword evidence="7 10" id="KW-0648">Protein biosynthesis</keyword>
<dbReference type="InterPro" id="IPR006194">
    <property type="entry name" value="Gly-tRNA-synth_heterodimer"/>
</dbReference>
<organism evidence="12 13">
    <name type="scientific">Shouchella lonarensis</name>
    <dbReference type="NCBI Taxonomy" id="1464122"/>
    <lineage>
        <taxon>Bacteria</taxon>
        <taxon>Bacillati</taxon>
        <taxon>Bacillota</taxon>
        <taxon>Bacilli</taxon>
        <taxon>Bacillales</taxon>
        <taxon>Bacillaceae</taxon>
        <taxon>Shouchella</taxon>
    </lineage>
</organism>
<evidence type="ECO:0000256" key="6">
    <source>
        <dbReference type="ARBA" id="ARBA00022840"/>
    </source>
</evidence>
<evidence type="ECO:0000256" key="3">
    <source>
        <dbReference type="ARBA" id="ARBA00022490"/>
    </source>
</evidence>
<dbReference type="RefSeq" id="WP_090775889.1">
    <property type="nucleotide sequence ID" value="NZ_FMYM01000007.1"/>
</dbReference>
<evidence type="ECO:0000256" key="4">
    <source>
        <dbReference type="ARBA" id="ARBA00022598"/>
    </source>
</evidence>
<comment type="similarity">
    <text evidence="2 10">Belongs to the class-II aminoacyl-tRNA synthetase family.</text>
</comment>
<reference evidence="13" key="1">
    <citation type="submission" date="2016-09" db="EMBL/GenBank/DDBJ databases">
        <authorList>
            <person name="Varghese N."/>
            <person name="Submissions S."/>
        </authorList>
    </citation>
    <scope>NUCLEOTIDE SEQUENCE [LARGE SCALE GENOMIC DNA]</scope>
    <source>
        <strain evidence="13">25nlg</strain>
    </source>
</reference>
<evidence type="ECO:0000313" key="13">
    <source>
        <dbReference type="Proteomes" id="UP000242662"/>
    </source>
</evidence>
<protein>
    <recommendedName>
        <fullName evidence="10">Glycine--tRNA ligase beta subunit</fullName>
        <ecNumber evidence="10">6.1.1.14</ecNumber>
    </recommendedName>
    <alternativeName>
        <fullName evidence="10">Glycyl-tRNA synthetase beta subunit</fullName>
        <shortName evidence="10">GlyRS</shortName>
    </alternativeName>
</protein>